<dbReference type="EMBL" id="DXAQ01000018">
    <property type="protein sequence ID" value="HIZ88548.1"/>
    <property type="molecule type" value="Genomic_DNA"/>
</dbReference>
<gene>
    <name evidence="1" type="ORF">H9804_01255</name>
</gene>
<organism evidence="1 2">
    <name type="scientific">Candidatus Mucispirillum faecigallinarum</name>
    <dbReference type="NCBI Taxonomy" id="2838699"/>
    <lineage>
        <taxon>Bacteria</taxon>
        <taxon>Pseudomonadati</taxon>
        <taxon>Deferribacterota</taxon>
        <taxon>Deferribacteres</taxon>
        <taxon>Deferribacterales</taxon>
        <taxon>Mucispirillaceae</taxon>
        <taxon>Mucispirillum</taxon>
    </lineage>
</organism>
<dbReference type="SUPFAM" id="SSF53474">
    <property type="entry name" value="alpha/beta-Hydrolases"/>
    <property type="match status" value="1"/>
</dbReference>
<protein>
    <submittedName>
        <fullName evidence="1">DUF2974 domain-containing protein</fullName>
    </submittedName>
</protein>
<comment type="caution">
    <text evidence="1">The sequence shown here is derived from an EMBL/GenBank/DDBJ whole genome shotgun (WGS) entry which is preliminary data.</text>
</comment>
<name>A0A9D2GR66_9BACT</name>
<reference evidence="1" key="2">
    <citation type="submission" date="2021-04" db="EMBL/GenBank/DDBJ databases">
        <authorList>
            <person name="Gilroy R."/>
        </authorList>
    </citation>
    <scope>NUCLEOTIDE SEQUENCE</scope>
    <source>
        <strain evidence="1">ChiW4-1371</strain>
    </source>
</reference>
<dbReference type="Proteomes" id="UP000824176">
    <property type="component" value="Unassembled WGS sequence"/>
</dbReference>
<accession>A0A9D2GR66</accession>
<dbReference type="Gene3D" id="3.40.50.1820">
    <property type="entry name" value="alpha/beta hydrolase"/>
    <property type="match status" value="1"/>
</dbReference>
<dbReference type="AlphaFoldDB" id="A0A9D2GR66"/>
<evidence type="ECO:0000313" key="1">
    <source>
        <dbReference type="EMBL" id="HIZ88548.1"/>
    </source>
</evidence>
<reference evidence="1" key="1">
    <citation type="journal article" date="2021" name="PeerJ">
        <title>Extensive microbial diversity within the chicken gut microbiome revealed by metagenomics and culture.</title>
        <authorList>
            <person name="Gilroy R."/>
            <person name="Ravi A."/>
            <person name="Getino M."/>
            <person name="Pursley I."/>
            <person name="Horton D.L."/>
            <person name="Alikhan N.F."/>
            <person name="Baker D."/>
            <person name="Gharbi K."/>
            <person name="Hall N."/>
            <person name="Watson M."/>
            <person name="Adriaenssens E.M."/>
            <person name="Foster-Nyarko E."/>
            <person name="Jarju S."/>
            <person name="Secka A."/>
            <person name="Antonio M."/>
            <person name="Oren A."/>
            <person name="Chaudhuri R.R."/>
            <person name="La Ragione R."/>
            <person name="Hildebrand F."/>
            <person name="Pallen M.J."/>
        </authorList>
    </citation>
    <scope>NUCLEOTIDE SEQUENCE</scope>
    <source>
        <strain evidence="1">ChiW4-1371</strain>
    </source>
</reference>
<dbReference type="InterPro" id="IPR029058">
    <property type="entry name" value="AB_hydrolase_fold"/>
</dbReference>
<sequence length="382" mass="43463">MANIEDYLLWRGDLTLSQSPFNNVDNLILSNLIYLIFKDIVPELKTEKTSVFNKITNLFKQDNNSLNAVSIHDAIADMNILEEGKHRIRVSKDIEMAVKLAKTKRFGSMKLMYYVDKYDEDIETQFAAITILMEDNTAYIAFRGTDTSLVGWKEDFNMSFMDKVPAQEEALKYLQAVSSLINVPLRIGGHSKGGNLAVYSALHINKNVQDRIIRIYNNDGPGFKSSILETNEYKYIKDRIDTIVPQTSIIGMLLEHEEEYIVIKSNETLIMQHDPYSWEVLGADFVKMEGTTSSSHFIDSTLREWINNMTIEQREQFVDVLWEVMGATKAKSFPEMAESLFSNAFKIGKKINQLDDKSKDVLSTALSMLINSAKNALVAGFK</sequence>
<dbReference type="InterPro" id="IPR024499">
    <property type="entry name" value="Mbeg1-like"/>
</dbReference>
<evidence type="ECO:0000313" key="2">
    <source>
        <dbReference type="Proteomes" id="UP000824176"/>
    </source>
</evidence>
<dbReference type="Pfam" id="PF11187">
    <property type="entry name" value="Mbeg1-like"/>
    <property type="match status" value="1"/>
</dbReference>
<proteinExistence type="predicted"/>